<dbReference type="PANTHER" id="PTHR34978">
    <property type="entry name" value="POSSIBLE SENSOR-TRANSDUCER PROTEIN BLAR"/>
    <property type="match status" value="1"/>
</dbReference>
<evidence type="ECO:0000313" key="4">
    <source>
        <dbReference type="Proteomes" id="UP000297540"/>
    </source>
</evidence>
<dbReference type="EMBL" id="SOZE01000003">
    <property type="protein sequence ID" value="TFF39651.1"/>
    <property type="molecule type" value="Genomic_DNA"/>
</dbReference>
<dbReference type="AlphaFoldDB" id="A0A4Y8SLY7"/>
<feature type="transmembrane region" description="Helical" evidence="1">
    <location>
        <begin position="36"/>
        <end position="55"/>
    </location>
</feature>
<keyword evidence="1" id="KW-1133">Transmembrane helix</keyword>
<evidence type="ECO:0000259" key="2">
    <source>
        <dbReference type="Pfam" id="PF05569"/>
    </source>
</evidence>
<feature type="transmembrane region" description="Helical" evidence="1">
    <location>
        <begin position="6"/>
        <end position="24"/>
    </location>
</feature>
<comment type="caution">
    <text evidence="3">The sequence shown here is derived from an EMBL/GenBank/DDBJ whole genome shotgun (WGS) entry which is preliminary data.</text>
</comment>
<dbReference type="Pfam" id="PF05569">
    <property type="entry name" value="Peptidase_M56"/>
    <property type="match status" value="1"/>
</dbReference>
<feature type="domain" description="Peptidase M56" evidence="2">
    <location>
        <begin position="32"/>
        <end position="261"/>
    </location>
</feature>
<organism evidence="3 4">
    <name type="scientific">Mucilaginibacter psychrotolerans</name>
    <dbReference type="NCBI Taxonomy" id="1524096"/>
    <lineage>
        <taxon>Bacteria</taxon>
        <taxon>Pseudomonadati</taxon>
        <taxon>Bacteroidota</taxon>
        <taxon>Sphingobacteriia</taxon>
        <taxon>Sphingobacteriales</taxon>
        <taxon>Sphingobacteriaceae</taxon>
        <taxon>Mucilaginibacter</taxon>
    </lineage>
</organism>
<evidence type="ECO:0000313" key="3">
    <source>
        <dbReference type="EMBL" id="TFF39651.1"/>
    </source>
</evidence>
<feature type="transmembrane region" description="Helical" evidence="1">
    <location>
        <begin position="102"/>
        <end position="124"/>
    </location>
</feature>
<gene>
    <name evidence="3" type="ORF">E2R66_04600</name>
</gene>
<dbReference type="PANTHER" id="PTHR34978:SF3">
    <property type="entry name" value="SLR0241 PROTEIN"/>
    <property type="match status" value="1"/>
</dbReference>
<proteinExistence type="predicted"/>
<dbReference type="RefSeq" id="WP_133227134.1">
    <property type="nucleotide sequence ID" value="NZ_SOZE01000003.1"/>
</dbReference>
<sequence length="733" mass="82892">MKAFIYLLQVSACTGIFYSFYFLFLRRLTFFTLNRWYLLATLLFSLVIPLLTFTVDTVAPSPVMEPIIYVQDMQRITQPGMQMTLAGETSPPPFDWMAALKMGYMVVAGLSIAHLIFTLAVFLLQRNKKELMHIGKVRVLRGGKKLGNSSFLNVIFVNDEELLPDELRQIIAHELLHVKLLHSADRILARVVQVALWFNPFVYLYIRSIEENHEFEVDRIAAGEDEKGIYAQLLFKLAVSGQSYLFHGFSKVPLKKRITMLFNKPTSNMKKIIYLLILPIVLISCLAFANLRSDVKLSIVDDLSSLGKHPLVLIDGKAYHDDILYKIGGKCVLGINTFNPPVVKREYEKYGDNIKDGVVVISTKNHQITYQTAIERENLAKKAAVPAMQFYARLRLKKEDGGSFDKCMVRLPSGGRVTTDLETDEPIVFIADGKVFTEQEISKVEDYVKTHRIYSWTAGENYKGKADRDISAYANYFGFQSSTGDTTIGLKQYRQKVYHNGKRELPNTKAFEDYKNSAKGKHDLAASQKVTDKALTFKVVGRVDTTYQNAFAGHLKGYKVMLGNDEYVLQAGGKFSALAGLIQPGDEVEIKAFMCLYGNNSPLIISPETISKGGKVIYQAEKIEPAKYAFLYEANKVRFTDGTISDVQKYPNGNWKSAVVQVAGGYRIKFNLKPSAPVVKGIAAGDRVWLRFVHEVKTGKMEYTVNDWVSLSNNVRDYGVKNPEYFYKFYEKV</sequence>
<keyword evidence="4" id="KW-1185">Reference proteome</keyword>
<keyword evidence="1" id="KW-0472">Membrane</keyword>
<name>A0A4Y8SLY7_9SPHI</name>
<reference evidence="3 4" key="1">
    <citation type="journal article" date="2017" name="Int. J. Syst. Evol. Microbiol.">
        <title>Mucilaginibacterpsychrotolerans sp. nov., isolated from peatlands.</title>
        <authorList>
            <person name="Deng Y."/>
            <person name="Shen L."/>
            <person name="Xu B."/>
            <person name="Liu Y."/>
            <person name="Gu Z."/>
            <person name="Liu H."/>
            <person name="Zhou Y."/>
        </authorList>
    </citation>
    <scope>NUCLEOTIDE SEQUENCE [LARGE SCALE GENOMIC DNA]</scope>
    <source>
        <strain evidence="3 4">NH7-4</strain>
    </source>
</reference>
<dbReference type="Proteomes" id="UP000297540">
    <property type="component" value="Unassembled WGS sequence"/>
</dbReference>
<dbReference type="OrthoDB" id="649093at2"/>
<evidence type="ECO:0000256" key="1">
    <source>
        <dbReference type="SAM" id="Phobius"/>
    </source>
</evidence>
<keyword evidence="1" id="KW-0812">Transmembrane</keyword>
<dbReference type="InterPro" id="IPR008756">
    <property type="entry name" value="Peptidase_M56"/>
</dbReference>
<feature type="transmembrane region" description="Helical" evidence="1">
    <location>
        <begin position="271"/>
        <end position="291"/>
    </location>
</feature>
<protein>
    <recommendedName>
        <fullName evidence="2">Peptidase M56 domain-containing protein</fullName>
    </recommendedName>
</protein>
<dbReference type="InterPro" id="IPR052173">
    <property type="entry name" value="Beta-lactam_resp_regulator"/>
</dbReference>
<accession>A0A4Y8SLY7</accession>